<dbReference type="GO" id="GO:0015935">
    <property type="term" value="C:small ribosomal subunit"/>
    <property type="evidence" value="ECO:0007669"/>
    <property type="project" value="InterPro"/>
</dbReference>
<evidence type="ECO:0000256" key="4">
    <source>
        <dbReference type="ARBA" id="ARBA00022980"/>
    </source>
</evidence>
<name>K1R7W8_9ZZZZ</name>
<sequence length="200" mass="22884">MARYTGPSYKQARRVGFSISETGKELARRPYAPGQHGKNRRAKLSDYGTQLKEKQKVRFMYGLNEKQFRKTFNEAGKMSGIHGDNFLKLLESRLDNLCYRLGFATTRRGARQLVNHGHVTVNGKKVDIPSYRCKPGDVIAIKDASNDHKAVKEALEKVTKRVEFVTFDAGKLSGTYVRYPERNELNMDIDESLIVEFYNK</sequence>
<proteinExistence type="inferred from homology"/>
<keyword evidence="2" id="KW-0699">rRNA-binding</keyword>
<organism evidence="9">
    <name type="scientific">human gut metagenome</name>
    <dbReference type="NCBI Taxonomy" id="408170"/>
    <lineage>
        <taxon>unclassified sequences</taxon>
        <taxon>metagenomes</taxon>
        <taxon>organismal metagenomes</taxon>
    </lineage>
</organism>
<dbReference type="NCBIfam" id="NF003717">
    <property type="entry name" value="PRK05327.1"/>
    <property type="match status" value="1"/>
</dbReference>
<evidence type="ECO:0000256" key="5">
    <source>
        <dbReference type="ARBA" id="ARBA00023274"/>
    </source>
</evidence>
<dbReference type="NCBIfam" id="TIGR01017">
    <property type="entry name" value="rpsD_bact"/>
    <property type="match status" value="1"/>
</dbReference>
<evidence type="ECO:0000313" key="9">
    <source>
        <dbReference type="EMBL" id="EKC45017.1"/>
    </source>
</evidence>
<reference evidence="9" key="1">
    <citation type="journal article" date="2013" name="Environ. Microbiol.">
        <title>Microbiota from the distal guts of lean and obese adolescents exhibit partial functional redundancy besides clear differences in community structure.</title>
        <authorList>
            <person name="Ferrer M."/>
            <person name="Ruiz A."/>
            <person name="Lanza F."/>
            <person name="Haange S.B."/>
            <person name="Oberbach A."/>
            <person name="Till H."/>
            <person name="Bargiela R."/>
            <person name="Campoy C."/>
            <person name="Segura M.T."/>
            <person name="Richter M."/>
            <person name="von Bergen M."/>
            <person name="Seifert J."/>
            <person name="Suarez A."/>
        </authorList>
    </citation>
    <scope>NUCLEOTIDE SEQUENCE</scope>
</reference>
<gene>
    <name evidence="9" type="ORF">OBE_17172</name>
</gene>
<dbReference type="HAMAP" id="MF_01306_B">
    <property type="entry name" value="Ribosomal_uS4_B"/>
    <property type="match status" value="1"/>
</dbReference>
<dbReference type="PANTHER" id="PTHR11831">
    <property type="entry name" value="30S 40S RIBOSOMAL PROTEIN"/>
    <property type="match status" value="1"/>
</dbReference>
<comment type="similarity">
    <text evidence="1">Belongs to the universal ribosomal protein uS4 family.</text>
</comment>
<comment type="caution">
    <text evidence="9">The sequence shown here is derived from an EMBL/GenBank/DDBJ whole genome shotgun (WGS) entry which is preliminary data.</text>
</comment>
<keyword evidence="5" id="KW-0687">Ribonucleoprotein</keyword>
<dbReference type="SUPFAM" id="SSF55174">
    <property type="entry name" value="Alpha-L RNA-binding motif"/>
    <property type="match status" value="1"/>
</dbReference>
<evidence type="ECO:0000256" key="2">
    <source>
        <dbReference type="ARBA" id="ARBA00022730"/>
    </source>
</evidence>
<dbReference type="InterPro" id="IPR022801">
    <property type="entry name" value="Ribosomal_uS4"/>
</dbReference>
<dbReference type="FunFam" id="3.10.290.10:FF:000001">
    <property type="entry name" value="30S ribosomal protein S4"/>
    <property type="match status" value="1"/>
</dbReference>
<dbReference type="PROSITE" id="PS50889">
    <property type="entry name" value="S4"/>
    <property type="match status" value="1"/>
</dbReference>
<dbReference type="Pfam" id="PF00163">
    <property type="entry name" value="Ribosomal_S4"/>
    <property type="match status" value="1"/>
</dbReference>
<dbReference type="FunFam" id="1.10.1050.10:FF:000001">
    <property type="entry name" value="30S ribosomal protein S4"/>
    <property type="match status" value="1"/>
</dbReference>
<keyword evidence="4 9" id="KW-0689">Ribosomal protein</keyword>
<dbReference type="GO" id="GO:0042274">
    <property type="term" value="P:ribosomal small subunit biogenesis"/>
    <property type="evidence" value="ECO:0007669"/>
    <property type="project" value="TreeGrafter"/>
</dbReference>
<dbReference type="PROSITE" id="PS00632">
    <property type="entry name" value="RIBOSOMAL_S4"/>
    <property type="match status" value="1"/>
</dbReference>
<evidence type="ECO:0000256" key="1">
    <source>
        <dbReference type="ARBA" id="ARBA00007465"/>
    </source>
</evidence>
<dbReference type="GO" id="GO:0019843">
    <property type="term" value="F:rRNA binding"/>
    <property type="evidence" value="ECO:0007669"/>
    <property type="project" value="UniProtKB-KW"/>
</dbReference>
<dbReference type="EMBL" id="AJWZ01011491">
    <property type="protein sequence ID" value="EKC45017.1"/>
    <property type="molecule type" value="Genomic_DNA"/>
</dbReference>
<dbReference type="Gene3D" id="3.10.290.10">
    <property type="entry name" value="RNA-binding S4 domain"/>
    <property type="match status" value="1"/>
</dbReference>
<dbReference type="AlphaFoldDB" id="K1R7W8"/>
<dbReference type="Pfam" id="PF01479">
    <property type="entry name" value="S4"/>
    <property type="match status" value="1"/>
</dbReference>
<evidence type="ECO:0000256" key="3">
    <source>
        <dbReference type="ARBA" id="ARBA00022884"/>
    </source>
</evidence>
<dbReference type="InterPro" id="IPR002942">
    <property type="entry name" value="S4_RNA-bd"/>
</dbReference>
<keyword evidence="3" id="KW-0694">RNA-binding</keyword>
<dbReference type="PANTHER" id="PTHR11831:SF4">
    <property type="entry name" value="SMALL RIBOSOMAL SUBUNIT PROTEIN US4M"/>
    <property type="match status" value="1"/>
</dbReference>
<dbReference type="SMART" id="SM00363">
    <property type="entry name" value="S4"/>
    <property type="match status" value="1"/>
</dbReference>
<dbReference type="CDD" id="cd00165">
    <property type="entry name" value="S4"/>
    <property type="match status" value="1"/>
</dbReference>
<dbReference type="InterPro" id="IPR018079">
    <property type="entry name" value="Ribosomal_uS4_CS"/>
</dbReference>
<feature type="domain" description="Small ribosomal subunit protein uS4 N-terminal" evidence="8">
    <location>
        <begin position="3"/>
        <end position="91"/>
    </location>
</feature>
<dbReference type="InterPro" id="IPR005709">
    <property type="entry name" value="Ribosomal_uS4_bac-type"/>
</dbReference>
<dbReference type="GO" id="GO:0003735">
    <property type="term" value="F:structural constituent of ribosome"/>
    <property type="evidence" value="ECO:0007669"/>
    <property type="project" value="InterPro"/>
</dbReference>
<feature type="domain" description="RNA-binding S4" evidence="7">
    <location>
        <begin position="92"/>
        <end position="156"/>
    </location>
</feature>
<dbReference type="SMART" id="SM01390">
    <property type="entry name" value="Ribosomal_S4"/>
    <property type="match status" value="1"/>
</dbReference>
<evidence type="ECO:0000256" key="6">
    <source>
        <dbReference type="SAM" id="MobiDB-lite"/>
    </source>
</evidence>
<dbReference type="Gene3D" id="1.10.1050.10">
    <property type="entry name" value="Ribosomal Protein S4 Delta 41, Chain A, domain 1"/>
    <property type="match status" value="1"/>
</dbReference>
<dbReference type="InterPro" id="IPR036986">
    <property type="entry name" value="S4_RNA-bd_sf"/>
</dbReference>
<protein>
    <submittedName>
        <fullName evidence="9">30S ribosomal protein S4</fullName>
    </submittedName>
</protein>
<evidence type="ECO:0000259" key="7">
    <source>
        <dbReference type="SMART" id="SM00363"/>
    </source>
</evidence>
<accession>K1R7W8</accession>
<dbReference type="GO" id="GO:0006412">
    <property type="term" value="P:translation"/>
    <property type="evidence" value="ECO:0007669"/>
    <property type="project" value="InterPro"/>
</dbReference>
<evidence type="ECO:0000259" key="8">
    <source>
        <dbReference type="SMART" id="SM01390"/>
    </source>
</evidence>
<feature type="region of interest" description="Disordered" evidence="6">
    <location>
        <begin position="26"/>
        <end position="45"/>
    </location>
</feature>
<dbReference type="InterPro" id="IPR001912">
    <property type="entry name" value="Ribosomal_uS4_N"/>
</dbReference>